<dbReference type="AlphaFoldDB" id="A0A9K3II46"/>
<evidence type="ECO:0000313" key="2">
    <source>
        <dbReference type="Proteomes" id="UP000215914"/>
    </source>
</evidence>
<gene>
    <name evidence="1" type="ORF">HanXRQr2_Chr08g0357411</name>
</gene>
<protein>
    <submittedName>
        <fullName evidence="1">Uncharacterized protein</fullName>
    </submittedName>
</protein>
<comment type="caution">
    <text evidence="1">The sequence shown here is derived from an EMBL/GenBank/DDBJ whole genome shotgun (WGS) entry which is preliminary data.</text>
</comment>
<keyword evidence="2" id="KW-1185">Reference proteome</keyword>
<dbReference type="EMBL" id="MNCJ02000323">
    <property type="protein sequence ID" value="KAF5796915.1"/>
    <property type="molecule type" value="Genomic_DNA"/>
</dbReference>
<proteinExistence type="predicted"/>
<reference evidence="1" key="2">
    <citation type="submission" date="2020-06" db="EMBL/GenBank/DDBJ databases">
        <title>Helianthus annuus Genome sequencing and assembly Release 2.</title>
        <authorList>
            <person name="Gouzy J."/>
            <person name="Langlade N."/>
            <person name="Munos S."/>
        </authorList>
    </citation>
    <scope>NUCLEOTIDE SEQUENCE</scope>
    <source>
        <tissue evidence="1">Leaves</tissue>
    </source>
</reference>
<reference evidence="1" key="1">
    <citation type="journal article" date="2017" name="Nature">
        <title>The sunflower genome provides insights into oil metabolism, flowering and Asterid evolution.</title>
        <authorList>
            <person name="Badouin H."/>
            <person name="Gouzy J."/>
            <person name="Grassa C.J."/>
            <person name="Murat F."/>
            <person name="Staton S.E."/>
            <person name="Cottret L."/>
            <person name="Lelandais-Briere C."/>
            <person name="Owens G.L."/>
            <person name="Carrere S."/>
            <person name="Mayjonade B."/>
            <person name="Legrand L."/>
            <person name="Gill N."/>
            <person name="Kane N.C."/>
            <person name="Bowers J.E."/>
            <person name="Hubner S."/>
            <person name="Bellec A."/>
            <person name="Berard A."/>
            <person name="Berges H."/>
            <person name="Blanchet N."/>
            <person name="Boniface M.C."/>
            <person name="Brunel D."/>
            <person name="Catrice O."/>
            <person name="Chaidir N."/>
            <person name="Claudel C."/>
            <person name="Donnadieu C."/>
            <person name="Faraut T."/>
            <person name="Fievet G."/>
            <person name="Helmstetter N."/>
            <person name="King M."/>
            <person name="Knapp S.J."/>
            <person name="Lai Z."/>
            <person name="Le Paslier M.C."/>
            <person name="Lippi Y."/>
            <person name="Lorenzon L."/>
            <person name="Mandel J.R."/>
            <person name="Marage G."/>
            <person name="Marchand G."/>
            <person name="Marquand E."/>
            <person name="Bret-Mestries E."/>
            <person name="Morien E."/>
            <person name="Nambeesan S."/>
            <person name="Nguyen T."/>
            <person name="Pegot-Espagnet P."/>
            <person name="Pouilly N."/>
            <person name="Raftis F."/>
            <person name="Sallet E."/>
            <person name="Schiex T."/>
            <person name="Thomas J."/>
            <person name="Vandecasteele C."/>
            <person name="Vares D."/>
            <person name="Vear F."/>
            <person name="Vautrin S."/>
            <person name="Crespi M."/>
            <person name="Mangin B."/>
            <person name="Burke J.M."/>
            <person name="Salse J."/>
            <person name="Munos S."/>
            <person name="Vincourt P."/>
            <person name="Rieseberg L.H."/>
            <person name="Langlade N.B."/>
        </authorList>
    </citation>
    <scope>NUCLEOTIDE SEQUENCE</scope>
    <source>
        <tissue evidence="1">Leaves</tissue>
    </source>
</reference>
<accession>A0A9K3II46</accession>
<organism evidence="1 2">
    <name type="scientific">Helianthus annuus</name>
    <name type="common">Common sunflower</name>
    <dbReference type="NCBI Taxonomy" id="4232"/>
    <lineage>
        <taxon>Eukaryota</taxon>
        <taxon>Viridiplantae</taxon>
        <taxon>Streptophyta</taxon>
        <taxon>Embryophyta</taxon>
        <taxon>Tracheophyta</taxon>
        <taxon>Spermatophyta</taxon>
        <taxon>Magnoliopsida</taxon>
        <taxon>eudicotyledons</taxon>
        <taxon>Gunneridae</taxon>
        <taxon>Pentapetalae</taxon>
        <taxon>asterids</taxon>
        <taxon>campanulids</taxon>
        <taxon>Asterales</taxon>
        <taxon>Asteraceae</taxon>
        <taxon>Asteroideae</taxon>
        <taxon>Heliantheae alliance</taxon>
        <taxon>Heliantheae</taxon>
        <taxon>Helianthus</taxon>
    </lineage>
</organism>
<name>A0A9K3II46_HELAN</name>
<evidence type="ECO:0000313" key="1">
    <source>
        <dbReference type="EMBL" id="KAF5796915.1"/>
    </source>
</evidence>
<dbReference type="Gramene" id="mRNA:HanXRQr2_Chr08g0357411">
    <property type="protein sequence ID" value="CDS:HanXRQr2_Chr08g0357411.1"/>
    <property type="gene ID" value="HanXRQr2_Chr08g0357411"/>
</dbReference>
<dbReference type="Proteomes" id="UP000215914">
    <property type="component" value="Unassembled WGS sequence"/>
</dbReference>
<sequence length="52" mass="6499">MSERVIMRYLIWSGNNMKWLHELRKRACRKSRITIIAISVKLRKWPWKLSKW</sequence>